<proteinExistence type="inferred from homology"/>
<evidence type="ECO:0000256" key="5">
    <source>
        <dbReference type="PIRSR" id="PIRSR006278-2"/>
    </source>
</evidence>
<reference evidence="7 8" key="1">
    <citation type="submission" date="2016-10" db="EMBL/GenBank/DDBJ databases">
        <authorList>
            <person name="de Groot N.N."/>
        </authorList>
    </citation>
    <scope>NUCLEOTIDE SEQUENCE [LARGE SCALE GENOMIC DNA]</scope>
    <source>
        <strain evidence="7 8">Vu-144</strain>
    </source>
</reference>
<dbReference type="SUPFAM" id="SSF53686">
    <property type="entry name" value="Tryptophan synthase beta subunit-like PLP-dependent enzymes"/>
    <property type="match status" value="1"/>
</dbReference>
<dbReference type="OrthoDB" id="9801249at2"/>
<dbReference type="STRING" id="551991.SAMN05192529_1438"/>
<evidence type="ECO:0000256" key="3">
    <source>
        <dbReference type="ARBA" id="ARBA00022898"/>
    </source>
</evidence>
<feature type="domain" description="Tryptophan synthase beta chain-like PALP" evidence="6">
    <location>
        <begin position="34"/>
        <end position="281"/>
    </location>
</feature>
<dbReference type="Pfam" id="PF00291">
    <property type="entry name" value="PALP"/>
    <property type="match status" value="1"/>
</dbReference>
<name>A0A1H4D3X4_9BACT</name>
<dbReference type="InterPro" id="IPR001926">
    <property type="entry name" value="TrpB-like_PALP"/>
</dbReference>
<comment type="cofactor">
    <cofactor evidence="1">
        <name>pyridoxal 5'-phosphate</name>
        <dbReference type="ChEBI" id="CHEBI:597326"/>
    </cofactor>
</comment>
<evidence type="ECO:0000256" key="2">
    <source>
        <dbReference type="ARBA" id="ARBA00008639"/>
    </source>
</evidence>
<dbReference type="AlphaFoldDB" id="A0A1H4D3X4"/>
<keyword evidence="8" id="KW-1185">Reference proteome</keyword>
<evidence type="ECO:0000313" key="7">
    <source>
        <dbReference type="EMBL" id="SEA67012.1"/>
    </source>
</evidence>
<dbReference type="InterPro" id="IPR027278">
    <property type="entry name" value="ACCD_DCysDesulf"/>
</dbReference>
<dbReference type="PANTHER" id="PTHR43780">
    <property type="entry name" value="1-AMINOCYCLOPROPANE-1-CARBOXYLATE DEAMINASE-RELATED"/>
    <property type="match status" value="1"/>
</dbReference>
<dbReference type="EMBL" id="FNQY01000043">
    <property type="protein sequence ID" value="SEA67012.1"/>
    <property type="molecule type" value="Genomic_DNA"/>
</dbReference>
<dbReference type="PANTHER" id="PTHR43780:SF2">
    <property type="entry name" value="1-AMINOCYCLOPROPANE-1-CARBOXYLATE DEAMINASE-RELATED"/>
    <property type="match status" value="1"/>
</dbReference>
<organism evidence="7 8">
    <name type="scientific">Arachidicoccus rhizosphaerae</name>
    <dbReference type="NCBI Taxonomy" id="551991"/>
    <lineage>
        <taxon>Bacteria</taxon>
        <taxon>Pseudomonadati</taxon>
        <taxon>Bacteroidota</taxon>
        <taxon>Chitinophagia</taxon>
        <taxon>Chitinophagales</taxon>
        <taxon>Chitinophagaceae</taxon>
        <taxon>Arachidicoccus</taxon>
    </lineage>
</organism>
<evidence type="ECO:0000256" key="1">
    <source>
        <dbReference type="ARBA" id="ARBA00001933"/>
    </source>
</evidence>
<gene>
    <name evidence="7" type="ORF">SAMN05192529_1438</name>
</gene>
<feature type="modified residue" description="N6-(pyridoxal phosphate)lysine" evidence="5">
    <location>
        <position position="38"/>
    </location>
</feature>
<evidence type="ECO:0000256" key="4">
    <source>
        <dbReference type="PIRSR" id="PIRSR006278-1"/>
    </source>
</evidence>
<comment type="similarity">
    <text evidence="2">Belongs to the ACC deaminase/D-cysteine desulfhydrase family.</text>
</comment>
<keyword evidence="3 5" id="KW-0663">Pyridoxal phosphate</keyword>
<dbReference type="PIRSF" id="PIRSF006278">
    <property type="entry name" value="ACCD_DCysDesulf"/>
    <property type="match status" value="1"/>
</dbReference>
<dbReference type="GO" id="GO:0019148">
    <property type="term" value="F:D-cysteine desulfhydrase activity"/>
    <property type="evidence" value="ECO:0007669"/>
    <property type="project" value="TreeGrafter"/>
</dbReference>
<feature type="active site" description="Nucleophile" evidence="4">
    <location>
        <position position="65"/>
    </location>
</feature>
<sequence>MFSLIPIQPLQSDKKPHYNPPVDVLRMDKIHTVVSGNKWFKLSGYLREAKEKQYSTIATFGGAYSNHIVATACAANLQGLNSMGIIRGERPDVLSHTLQNALNYGMDLYFVSRAQYRDKTAVQQLTDPLGKYYWIPEGGYGQVGAAGIRDMLKGIPLWEYTHLVTAVGTGTTMAGLIQGTLPYQRVIGIPVLNNDQCILSEIEALLTKADFAKKYEILTGYSFGGYAKKTQSLLDFMNQTYQTVKLPLDFVYTAKAFYGLSDYLQSAELARDSKILFLHTGGLQGNLSLPEGALCY</sequence>
<evidence type="ECO:0000259" key="6">
    <source>
        <dbReference type="Pfam" id="PF00291"/>
    </source>
</evidence>
<dbReference type="InterPro" id="IPR036052">
    <property type="entry name" value="TrpB-like_PALP_sf"/>
</dbReference>
<dbReference type="Proteomes" id="UP000199041">
    <property type="component" value="Unassembled WGS sequence"/>
</dbReference>
<protein>
    <submittedName>
        <fullName evidence="7">1-aminocyclopropane-1-carboxylate deaminase</fullName>
    </submittedName>
</protein>
<evidence type="ECO:0000313" key="8">
    <source>
        <dbReference type="Proteomes" id="UP000199041"/>
    </source>
</evidence>
<dbReference type="Gene3D" id="3.40.50.1100">
    <property type="match status" value="2"/>
</dbReference>
<accession>A0A1H4D3X4</accession>